<gene>
    <name evidence="1" type="ORF">PLEPLA_LOCUS38749</name>
</gene>
<keyword evidence="2" id="KW-1185">Reference proteome</keyword>
<reference evidence="1" key="1">
    <citation type="submission" date="2020-03" db="EMBL/GenBank/DDBJ databases">
        <authorList>
            <person name="Weist P."/>
        </authorList>
    </citation>
    <scope>NUCLEOTIDE SEQUENCE</scope>
</reference>
<dbReference type="EMBL" id="CADEAL010004074">
    <property type="protein sequence ID" value="CAB1451056.1"/>
    <property type="molecule type" value="Genomic_DNA"/>
</dbReference>
<comment type="caution">
    <text evidence="1">The sequence shown here is derived from an EMBL/GenBank/DDBJ whole genome shotgun (WGS) entry which is preliminary data.</text>
</comment>
<proteinExistence type="predicted"/>
<sequence>MLGDVCGGRDPTLHTRCIINTMKKLKITQRLPENGFDAPAPRGLIELLTHDLTRAPGELRTWRSCSCDPPNTKQSLCRLGAGQAGPGRARPDHRTLPRPWAKIRAASHITASQTVPGRHPHLHLHLHPLTFTFTFTFTFTISSSRHSEHNIRL</sequence>
<evidence type="ECO:0000313" key="1">
    <source>
        <dbReference type="EMBL" id="CAB1451056.1"/>
    </source>
</evidence>
<dbReference type="Proteomes" id="UP001153269">
    <property type="component" value="Unassembled WGS sequence"/>
</dbReference>
<dbReference type="AlphaFoldDB" id="A0A9N7VEV8"/>
<accession>A0A9N7VEV8</accession>
<evidence type="ECO:0000313" key="2">
    <source>
        <dbReference type="Proteomes" id="UP001153269"/>
    </source>
</evidence>
<protein>
    <submittedName>
        <fullName evidence="1">Uncharacterized protein</fullName>
    </submittedName>
</protein>
<name>A0A9N7VEV8_PLEPL</name>
<organism evidence="1 2">
    <name type="scientific">Pleuronectes platessa</name>
    <name type="common">European plaice</name>
    <dbReference type="NCBI Taxonomy" id="8262"/>
    <lineage>
        <taxon>Eukaryota</taxon>
        <taxon>Metazoa</taxon>
        <taxon>Chordata</taxon>
        <taxon>Craniata</taxon>
        <taxon>Vertebrata</taxon>
        <taxon>Euteleostomi</taxon>
        <taxon>Actinopterygii</taxon>
        <taxon>Neopterygii</taxon>
        <taxon>Teleostei</taxon>
        <taxon>Neoteleostei</taxon>
        <taxon>Acanthomorphata</taxon>
        <taxon>Carangaria</taxon>
        <taxon>Pleuronectiformes</taxon>
        <taxon>Pleuronectoidei</taxon>
        <taxon>Pleuronectidae</taxon>
        <taxon>Pleuronectes</taxon>
    </lineage>
</organism>